<keyword evidence="1" id="KW-0472">Membrane</keyword>
<accession>A0A383C0N2</accession>
<reference evidence="2" key="1">
    <citation type="submission" date="2018-05" db="EMBL/GenBank/DDBJ databases">
        <authorList>
            <person name="Lanie J.A."/>
            <person name="Ng W.-L."/>
            <person name="Kazmierczak K.M."/>
            <person name="Andrzejewski T.M."/>
            <person name="Davidsen T.M."/>
            <person name="Wayne K.J."/>
            <person name="Tettelin H."/>
            <person name="Glass J.I."/>
            <person name="Rusch D."/>
            <person name="Podicherti R."/>
            <person name="Tsui H.-C.T."/>
            <person name="Winkler M.E."/>
        </authorList>
    </citation>
    <scope>NUCLEOTIDE SEQUENCE</scope>
</reference>
<dbReference type="AlphaFoldDB" id="A0A383C0N2"/>
<protein>
    <recommendedName>
        <fullName evidence="3">HTH marR-type domain-containing protein</fullName>
    </recommendedName>
</protein>
<proteinExistence type="predicted"/>
<dbReference type="CDD" id="cd00090">
    <property type="entry name" value="HTH_ARSR"/>
    <property type="match status" value="1"/>
</dbReference>
<keyword evidence="1" id="KW-1133">Transmembrane helix</keyword>
<evidence type="ECO:0000313" key="2">
    <source>
        <dbReference type="EMBL" id="SVE25590.1"/>
    </source>
</evidence>
<keyword evidence="1" id="KW-0812">Transmembrane</keyword>
<feature type="transmembrane region" description="Helical" evidence="1">
    <location>
        <begin position="37"/>
        <end position="58"/>
    </location>
</feature>
<evidence type="ECO:0008006" key="3">
    <source>
        <dbReference type="Google" id="ProtNLM"/>
    </source>
</evidence>
<dbReference type="EMBL" id="UINC01204728">
    <property type="protein sequence ID" value="SVE25590.1"/>
    <property type="molecule type" value="Genomic_DNA"/>
</dbReference>
<sequence length="120" mass="13502">MHLNNSNNRIPERNITPERVYQKKRDHFLKGPVPMPWLISAANLPGKALHIGIALWFWSGIKKTKTFILPKNAIKDLGVSRQTCYAQLKVMEKAGLLSIEARKGKKSKITLSSDPPNGNE</sequence>
<gene>
    <name evidence="2" type="ORF">METZ01_LOCUS478444</name>
</gene>
<organism evidence="2">
    <name type="scientific">marine metagenome</name>
    <dbReference type="NCBI Taxonomy" id="408172"/>
    <lineage>
        <taxon>unclassified sequences</taxon>
        <taxon>metagenomes</taxon>
        <taxon>ecological metagenomes</taxon>
    </lineage>
</organism>
<dbReference type="InterPro" id="IPR011991">
    <property type="entry name" value="ArsR-like_HTH"/>
</dbReference>
<name>A0A383C0N2_9ZZZZ</name>
<evidence type="ECO:0000256" key="1">
    <source>
        <dbReference type="SAM" id="Phobius"/>
    </source>
</evidence>